<feature type="compositionally biased region" description="Pro residues" evidence="4">
    <location>
        <begin position="365"/>
        <end position="376"/>
    </location>
</feature>
<feature type="compositionally biased region" description="Low complexity" evidence="4">
    <location>
        <begin position="426"/>
        <end position="461"/>
    </location>
</feature>
<gene>
    <name evidence="5" type="ORF">HYH02_004047</name>
</gene>
<feature type="region of interest" description="Disordered" evidence="4">
    <location>
        <begin position="2033"/>
        <end position="2149"/>
    </location>
</feature>
<evidence type="ECO:0000256" key="3">
    <source>
        <dbReference type="SAM" id="Coils"/>
    </source>
</evidence>
<dbReference type="Proteomes" id="UP000613740">
    <property type="component" value="Unassembled WGS sequence"/>
</dbReference>
<name>A0A836B9R4_9CHLO</name>
<dbReference type="InterPro" id="IPR007691">
    <property type="entry name" value="LpxD"/>
</dbReference>
<feature type="compositionally biased region" description="Low complexity" evidence="4">
    <location>
        <begin position="2079"/>
        <end position="2088"/>
    </location>
</feature>
<evidence type="ECO:0000313" key="6">
    <source>
        <dbReference type="Proteomes" id="UP000613740"/>
    </source>
</evidence>
<feature type="region of interest" description="Disordered" evidence="4">
    <location>
        <begin position="1825"/>
        <end position="1855"/>
    </location>
</feature>
<dbReference type="PANTHER" id="PTHR43378">
    <property type="entry name" value="UDP-3-O-ACYLGLUCOSAMINE N-ACYLTRANSFERASE"/>
    <property type="match status" value="1"/>
</dbReference>
<feature type="region of interest" description="Disordered" evidence="4">
    <location>
        <begin position="1871"/>
        <end position="1899"/>
    </location>
</feature>
<organism evidence="5 6">
    <name type="scientific">Chlamydomonas schloesseri</name>
    <dbReference type="NCBI Taxonomy" id="2026947"/>
    <lineage>
        <taxon>Eukaryota</taxon>
        <taxon>Viridiplantae</taxon>
        <taxon>Chlorophyta</taxon>
        <taxon>core chlorophytes</taxon>
        <taxon>Chlorophyceae</taxon>
        <taxon>CS clade</taxon>
        <taxon>Chlamydomonadales</taxon>
        <taxon>Chlamydomonadaceae</taxon>
        <taxon>Chlamydomonas</taxon>
    </lineage>
</organism>
<evidence type="ECO:0000256" key="4">
    <source>
        <dbReference type="SAM" id="MobiDB-lite"/>
    </source>
</evidence>
<feature type="compositionally biased region" description="Gly residues" evidence="4">
    <location>
        <begin position="467"/>
        <end position="481"/>
    </location>
</feature>
<reference evidence="5" key="1">
    <citation type="journal article" date="2020" name="bioRxiv">
        <title>Comparative genomics of Chlamydomonas.</title>
        <authorList>
            <person name="Craig R.J."/>
            <person name="Hasan A.R."/>
            <person name="Ness R.W."/>
            <person name="Keightley P.D."/>
        </authorList>
    </citation>
    <scope>NUCLEOTIDE SEQUENCE</scope>
    <source>
        <strain evidence="5">CCAP 11/173</strain>
    </source>
</reference>
<feature type="coiled-coil region" evidence="3">
    <location>
        <begin position="156"/>
        <end position="280"/>
    </location>
</feature>
<feature type="compositionally biased region" description="Pro residues" evidence="4">
    <location>
        <begin position="2067"/>
        <end position="2078"/>
    </location>
</feature>
<feature type="region of interest" description="Disordered" evidence="4">
    <location>
        <begin position="1"/>
        <end position="23"/>
    </location>
</feature>
<proteinExistence type="predicted"/>
<feature type="compositionally biased region" description="Low complexity" evidence="4">
    <location>
        <begin position="543"/>
        <end position="555"/>
    </location>
</feature>
<dbReference type="GO" id="GO:0009245">
    <property type="term" value="P:lipid A biosynthetic process"/>
    <property type="evidence" value="ECO:0007669"/>
    <property type="project" value="InterPro"/>
</dbReference>
<feature type="compositionally biased region" description="Low complexity" evidence="4">
    <location>
        <begin position="1825"/>
        <end position="1842"/>
    </location>
</feature>
<keyword evidence="1" id="KW-0808">Transferase</keyword>
<feature type="compositionally biased region" description="Low complexity" evidence="4">
    <location>
        <begin position="392"/>
        <end position="415"/>
    </location>
</feature>
<evidence type="ECO:0000256" key="1">
    <source>
        <dbReference type="ARBA" id="ARBA00022679"/>
    </source>
</evidence>
<keyword evidence="6" id="KW-1185">Reference proteome</keyword>
<accession>A0A836B9R4</accession>
<feature type="region of interest" description="Disordered" evidence="4">
    <location>
        <begin position="1536"/>
        <end position="1557"/>
    </location>
</feature>
<evidence type="ECO:0000313" key="5">
    <source>
        <dbReference type="EMBL" id="KAG2451449.1"/>
    </source>
</evidence>
<dbReference type="EMBL" id="JAEHOD010000008">
    <property type="protein sequence ID" value="KAG2451449.1"/>
    <property type="molecule type" value="Genomic_DNA"/>
</dbReference>
<keyword evidence="3" id="KW-0175">Coiled coil</keyword>
<feature type="compositionally biased region" description="Gly residues" evidence="4">
    <location>
        <begin position="353"/>
        <end position="364"/>
    </location>
</feature>
<dbReference type="GO" id="GO:0016410">
    <property type="term" value="F:N-acyltransferase activity"/>
    <property type="evidence" value="ECO:0007669"/>
    <property type="project" value="InterPro"/>
</dbReference>
<feature type="compositionally biased region" description="Low complexity" evidence="4">
    <location>
        <begin position="1871"/>
        <end position="1886"/>
    </location>
</feature>
<keyword evidence="2" id="KW-0012">Acyltransferase</keyword>
<dbReference type="GO" id="GO:0016020">
    <property type="term" value="C:membrane"/>
    <property type="evidence" value="ECO:0007669"/>
    <property type="project" value="GOC"/>
</dbReference>
<protein>
    <submittedName>
        <fullName evidence="5">Uncharacterized protein</fullName>
    </submittedName>
</protein>
<comment type="caution">
    <text evidence="5">The sequence shown here is derived from an EMBL/GenBank/DDBJ whole genome shotgun (WGS) entry which is preliminary data.</text>
</comment>
<evidence type="ECO:0000256" key="2">
    <source>
        <dbReference type="ARBA" id="ARBA00023315"/>
    </source>
</evidence>
<sequence>MSRRISGANGASGALKGAKADQDEVAAQRREQYGFANMVKGAEIRTTQAGEMKALNDKIRELTDMLEDRKNAAKLLNTENLRLKKMCQDLQFQLLDKPKSRGESTAVKSMREMAKGFANREQMTAAEKAALQQEFDAQIEYSRNLETELDSVMAQLNTIDGARQAAEAEIEQHKAAIADLMKDKEDMGAQIAALQQDINQLTTGAGSLQQQLADKEAAMAAALAAAAAAQEAALKKQRAEMEAEAHLGRQSATTELAAKVKELQARLDEAHDALRSLNQTETLGPGWKLLEHGLWTNAQLAAAAAAVAATTNASAPATPAAAAAPAAAGAGEGAAAAPPGTPPRPPASAVGSVHGGAPGGGAGGPTPPAGLSPHPPASEVGSARVRSRRASRTGSAAEGPGGAAAPVADGPAPEASGDLGRSGDLGAEAAAGTVGSAGTAPAGSVAGSTVSKRAAAAAGGDAEAERGGPGSQSGKGEGKGVAGEASGGEDVGEDLHEELQAAEAGLAAEDSQLARSVASDRPGDLPVGPEGAKTGEKGTAVGSTTASARPSRAASHAGEHMPPAASAKGDKPGEAAEADGAASPRSARSAAPAATKAAAATPAAAVPAAAKPALEIPPPPPPAAPATPNGNVLELLLHDATISPGVLGVPAADMWAQLRLSCPGLAPSPVTHVALAAPAPTGASPLPLRTAHRIHFPDDQRLLAELAAGSARVSLHNLKAALVGAFACPRLAPAPQAPAAPGAAAAAVAAAAGVGGDGSGLVADGTVERVLVVAVRDEADCPALELFCMDEEGIPTKPFRGFSSPWKAQLPEGVAPPQPHEFCIDTHRLHRLQADAARASGLFDTAARVFIGAADGHTYQVWRLADVDARRRGSFRTLSRVLWDPAPDPWAGAAPLATASLPLTAALHSPPLSRLELSNMRLLLSKQPVVRLYEPSDQIATRALACRTRDAGEKLVASVRVTARLARDPEVSEQLLGALQPALQAGGGAASLPPLHWQSLLGAEELSLARLVSELRAAVAAAAGRLMALPVHSDAAAAEVRALVAQAADAVSLKERQLCEGLAAAAAVVAAAAVANPADAPLARARLAGIRSHVAAALAAVVAYFRQRLELYRLGAAAWHFITAAAGPDDPVARLPATTTPPQAQGLAATLHALAAALAALTPGGANAAALLAGSAGGASCGGAGILLLPPPPQAAAPPDADAAAAASLGLPAAAAALVDASRELEAAVRVAVDTAASVCGDACEALRREVAAPGVDDVAAAEAAAARLAALAAPVTAVLVSGMAGVCQAAVAASLTEADAVAALREQLAVAAGAAAVAAAAHPVLSQQQQAGGPAQAQLTAHLGLQLQLQAAAAAATALAGPAGAAAASPAPAAFRAAPQLATSLGAVQALLGAITRAAPAPVAASPQSVGAWLKAAVRMRLALGVLVTHWAAAGSAAAGHALVLGGQRQAAVVLALETMGREVDRVLDSVKGTLDAVRANRSLDAETLSACLPPLATALTSHAAAAVTACFWLATQLLLTPVLVTTHAPPLQLQPEAAAPPGGHGAGGISSSGSSSNGGGLGGSCYSASLHVASEVGYALLTLGSVGSGPAGGASAAPPPPRPEEPSLAPLSHPMLTTWHPRGVVVYVDVGRLNAAAVAAAAGALADAAPPVGTDALPLLPEAAELLGWSVRHAEEYYHMAAAVAAAAAAAAGAAGAAPGGGGGLAADPAAVLSEAKLAARIAAEADVVVLSGRLTDAGSMTKWLAQQGVLVLAAPDLQQPAAAAAAAAAAGGSGGGGADSSGGADAAARELARTMAALLAVHHLQAACARALAAGHGGGLAAMAAPGAAPPSGAATPRRPGSRAATPRASLSGAEAAAAADAAVAAASSAAPTPAPPGHAAAAAPPPPPQPSTSTAPALQPLAALTYLSDVSLAKPVLAAAGELGHRLTLSLQALEATFAAAPLLAPHAEMLGRHVSRQLGAQRLLLEGLLAAPELLRARHPGTAPLPGSVAAAAVAAGMALVGAGAGNAGAGFVGGGVVGSGAGAPPLQRVSSSGRLRPMLPAMAPKGSTSSRASTGGGPAAGTPPRPPAPPPAAAAAAAAMVAAPPPGASPAGGGAYSTESEDEEVGVSRIVPPRAGPSALLPDVPDQDSEVASIRSASTITRR</sequence>
<feature type="region of interest" description="Disordered" evidence="4">
    <location>
        <begin position="1592"/>
        <end position="1612"/>
    </location>
</feature>
<feature type="compositionally biased region" description="Low complexity" evidence="4">
    <location>
        <begin position="581"/>
        <end position="595"/>
    </location>
</feature>
<feature type="coiled-coil region" evidence="3">
    <location>
        <begin position="52"/>
        <end position="79"/>
    </location>
</feature>
<feature type="region of interest" description="Disordered" evidence="4">
    <location>
        <begin position="331"/>
        <end position="595"/>
    </location>
</feature>
<dbReference type="PANTHER" id="PTHR43378:SF2">
    <property type="entry name" value="UDP-3-O-ACYLGLUCOSAMINE N-ACYLTRANSFERASE 1, MITOCHONDRIAL-RELATED"/>
    <property type="match status" value="1"/>
</dbReference>
<dbReference type="OrthoDB" id="547278at2759"/>
<feature type="compositionally biased region" description="Gly residues" evidence="4">
    <location>
        <begin position="1544"/>
        <end position="1557"/>
    </location>
</feature>